<dbReference type="EMBL" id="UINC01175383">
    <property type="protein sequence ID" value="SVD81986.1"/>
    <property type="molecule type" value="Genomic_DNA"/>
</dbReference>
<sequence>MNVLKELPFPMATCRALDACSEEWVERGGRGVALQVEFTEGGEVRFSPGGLCFANYWTFLRAVTHGFAWPRIAPLLMKPLETFRAIRTLRGLAGAFLDAKDAETKAALGLRGGLAAAEAFARLEPKCVEALARECPGTVVFTVEGEDLAVWFRIEPDARYRSGSGDPPDGPAARVCFRDLEVACRAVDGKLDSLAAPALGEVEVSGRIPLAEAVGYVADMA</sequence>
<evidence type="ECO:0008006" key="2">
    <source>
        <dbReference type="Google" id="ProtNLM"/>
    </source>
</evidence>
<dbReference type="AlphaFoldDB" id="A0A382YFA0"/>
<gene>
    <name evidence="1" type="ORF">METZ01_LOCUS434840</name>
</gene>
<name>A0A382YFA0_9ZZZZ</name>
<proteinExistence type="predicted"/>
<reference evidence="1" key="1">
    <citation type="submission" date="2018-05" db="EMBL/GenBank/DDBJ databases">
        <authorList>
            <person name="Lanie J.A."/>
            <person name="Ng W.-L."/>
            <person name="Kazmierczak K.M."/>
            <person name="Andrzejewski T.M."/>
            <person name="Davidsen T.M."/>
            <person name="Wayne K.J."/>
            <person name="Tettelin H."/>
            <person name="Glass J.I."/>
            <person name="Rusch D."/>
            <person name="Podicherti R."/>
            <person name="Tsui H.-C.T."/>
            <person name="Winkler M.E."/>
        </authorList>
    </citation>
    <scope>NUCLEOTIDE SEQUENCE</scope>
</reference>
<evidence type="ECO:0000313" key="1">
    <source>
        <dbReference type="EMBL" id="SVD81986.1"/>
    </source>
</evidence>
<feature type="non-terminal residue" evidence="1">
    <location>
        <position position="221"/>
    </location>
</feature>
<accession>A0A382YFA0</accession>
<protein>
    <recommendedName>
        <fullName evidence="2">SCP2 domain-containing protein</fullName>
    </recommendedName>
</protein>
<organism evidence="1">
    <name type="scientific">marine metagenome</name>
    <dbReference type="NCBI Taxonomy" id="408172"/>
    <lineage>
        <taxon>unclassified sequences</taxon>
        <taxon>metagenomes</taxon>
        <taxon>ecological metagenomes</taxon>
    </lineage>
</organism>